<dbReference type="Proteomes" id="UP000636505">
    <property type="component" value="Unassembled WGS sequence"/>
</dbReference>
<dbReference type="Pfam" id="PF00497">
    <property type="entry name" value="SBP_bac_3"/>
    <property type="match status" value="1"/>
</dbReference>
<keyword evidence="1" id="KW-0732">Signal</keyword>
<feature type="domain" description="Solute-binding protein family 3/N-terminal" evidence="2">
    <location>
        <begin position="41"/>
        <end position="263"/>
    </location>
</feature>
<dbReference type="Gene3D" id="3.40.190.10">
    <property type="entry name" value="Periplasmic binding protein-like II"/>
    <property type="match status" value="2"/>
</dbReference>
<proteinExistence type="predicted"/>
<dbReference type="SUPFAM" id="SSF53850">
    <property type="entry name" value="Periplasmic binding protein-like II"/>
    <property type="match status" value="1"/>
</dbReference>
<accession>A0A8J7AHB0</accession>
<organism evidence="3 4">
    <name type="scientific">Vasconcelosia minhoensis LEGE 07310</name>
    <dbReference type="NCBI Taxonomy" id="915328"/>
    <lineage>
        <taxon>Bacteria</taxon>
        <taxon>Bacillati</taxon>
        <taxon>Cyanobacteriota</taxon>
        <taxon>Cyanophyceae</taxon>
        <taxon>Nodosilineales</taxon>
        <taxon>Cymatolegaceae</taxon>
        <taxon>Vasconcelosia</taxon>
        <taxon>Vasconcelosia minhoensis</taxon>
    </lineage>
</organism>
<gene>
    <name evidence="3" type="ORF">IQ241_09590</name>
</gene>
<dbReference type="SMART" id="SM00062">
    <property type="entry name" value="PBPb"/>
    <property type="match status" value="1"/>
</dbReference>
<dbReference type="AlphaFoldDB" id="A0A8J7AHB0"/>
<evidence type="ECO:0000256" key="1">
    <source>
        <dbReference type="ARBA" id="ARBA00022729"/>
    </source>
</evidence>
<evidence type="ECO:0000259" key="2">
    <source>
        <dbReference type="SMART" id="SM00062"/>
    </source>
</evidence>
<keyword evidence="4" id="KW-1185">Reference proteome</keyword>
<dbReference type="InterPro" id="IPR001638">
    <property type="entry name" value="Solute-binding_3/MltF_N"/>
</dbReference>
<dbReference type="CDD" id="cd13530">
    <property type="entry name" value="PBP2_peptides_like"/>
    <property type="match status" value="1"/>
</dbReference>
<reference evidence="3" key="1">
    <citation type="submission" date="2020-10" db="EMBL/GenBank/DDBJ databases">
        <authorList>
            <person name="Castelo-Branco R."/>
            <person name="Eusebio N."/>
            <person name="Adriana R."/>
            <person name="Vieira A."/>
            <person name="Brugerolle De Fraissinette N."/>
            <person name="Rezende De Castro R."/>
            <person name="Schneider M.P."/>
            <person name="Vasconcelos V."/>
            <person name="Leao P.N."/>
        </authorList>
    </citation>
    <scope>NUCLEOTIDE SEQUENCE</scope>
    <source>
        <strain evidence="3">LEGE 07310</strain>
    </source>
</reference>
<sequence length="272" mass="29749">MAKSAANRQSLACYNKFASRDLHLALGCVTSQDLFTLQPGSLQIVASDFDARPMSAIDADGQRIGYEPALARAVCQRLGLEPVWHNLPMEDFYSCLETGQYDVVWFNQAITTERQQRADFTRPYGLFDEAVLVRQGSQVNSAQDLVGKRVGGLADSTNIALVKDFPGAEAVPFPGSDRVLPEMLDALHNGQIDALIDDELVLIVAAEDDPSLRLAFSLPTRVPFGIAVPKSRQSLLNALNQTLDELAADGTMAQLWAEWIPQKPFPFTALGQ</sequence>
<dbReference type="PANTHER" id="PTHR35936">
    <property type="entry name" value="MEMBRANE-BOUND LYTIC MUREIN TRANSGLYCOSYLASE F"/>
    <property type="match status" value="1"/>
</dbReference>
<protein>
    <submittedName>
        <fullName evidence="3">Amino acid ABC transporter substrate-binding protein</fullName>
    </submittedName>
</protein>
<name>A0A8J7AHB0_9CYAN</name>
<evidence type="ECO:0000313" key="3">
    <source>
        <dbReference type="EMBL" id="MBE9077548.1"/>
    </source>
</evidence>
<dbReference type="EMBL" id="JADEXG010000018">
    <property type="protein sequence ID" value="MBE9077548.1"/>
    <property type="molecule type" value="Genomic_DNA"/>
</dbReference>
<comment type="caution">
    <text evidence="3">The sequence shown here is derived from an EMBL/GenBank/DDBJ whole genome shotgun (WGS) entry which is preliminary data.</text>
</comment>
<evidence type="ECO:0000313" key="4">
    <source>
        <dbReference type="Proteomes" id="UP000636505"/>
    </source>
</evidence>